<dbReference type="GO" id="GO:0033167">
    <property type="term" value="C:ARC complex"/>
    <property type="evidence" value="ECO:0007669"/>
    <property type="project" value="InterPro"/>
</dbReference>
<dbReference type="GO" id="GO:0031047">
    <property type="term" value="P:regulatory ncRNA-mediated gene silencing"/>
    <property type="evidence" value="ECO:0007669"/>
    <property type="project" value="InterPro"/>
</dbReference>
<dbReference type="AlphaFoldDB" id="A0A261Y4V4"/>
<feature type="compositionally biased region" description="Basic residues" evidence="1">
    <location>
        <begin position="65"/>
        <end position="76"/>
    </location>
</feature>
<gene>
    <name evidence="2" type="ORF">BZG36_01896</name>
</gene>
<name>A0A261Y4V4_9FUNG</name>
<reference evidence="2 3" key="1">
    <citation type="journal article" date="2017" name="Mycologia">
        <title>Bifiguratus adelaidae, gen. et sp. nov., a new member of Mucoromycotina in endophytic and soil-dwelling habitats.</title>
        <authorList>
            <person name="Torres-Cruz T.J."/>
            <person name="Billingsley Tobias T.L."/>
            <person name="Almatruk M."/>
            <person name="Hesse C."/>
            <person name="Kuske C.R."/>
            <person name="Desiro A."/>
            <person name="Benucci G.M."/>
            <person name="Bonito G."/>
            <person name="Stajich J.E."/>
            <person name="Dunlap C."/>
            <person name="Arnold A.E."/>
            <person name="Porras-Alfaro A."/>
        </authorList>
    </citation>
    <scope>NUCLEOTIDE SEQUENCE [LARGE SCALE GENOMIC DNA]</scope>
    <source>
        <strain evidence="2 3">AZ0501</strain>
    </source>
</reference>
<protein>
    <recommendedName>
        <fullName evidence="4">Argonaute siRNA chaperone complex subunit Arb1</fullName>
    </recommendedName>
</protein>
<feature type="compositionally biased region" description="Basic and acidic residues" evidence="1">
    <location>
        <begin position="28"/>
        <end position="37"/>
    </location>
</feature>
<evidence type="ECO:0000313" key="2">
    <source>
        <dbReference type="EMBL" id="OZJ05494.1"/>
    </source>
</evidence>
<evidence type="ECO:0008006" key="4">
    <source>
        <dbReference type="Google" id="ProtNLM"/>
    </source>
</evidence>
<accession>A0A261Y4V4</accession>
<dbReference type="InterPro" id="IPR018606">
    <property type="entry name" value="Arb1"/>
</dbReference>
<dbReference type="Pfam" id="PF09692">
    <property type="entry name" value="Arb1"/>
    <property type="match status" value="2"/>
</dbReference>
<keyword evidence="3" id="KW-1185">Reference proteome</keyword>
<evidence type="ECO:0000256" key="1">
    <source>
        <dbReference type="SAM" id="MobiDB-lite"/>
    </source>
</evidence>
<sequence>MNGGVEGSSENPSNVEVATDKGLQSDGVENKVEELKANQEATPSDIEASKDTETLPEGEIPEAPKKKKKKKKKSKTAHLPDVGSDLALEKLELNEEPSDEEATYALTRPLAERVEFAINRYRKNHKFTASQKYIFDDYLRFGGIDVGQKAFQGRTTAADHGDVGDEDLEAAQAGNVRVDDLEAEDEDRYISFEEVARLWLGNRFFLESKFISLEQFEQAPKIIKGFLRYLIIRHVAPEYEQDIRKAMAVAERAQMELPACKKTAYRLPGKFNKACSLLYGGDLHGLLDINPSWLGESDTNSAFSVAAFVGMSEEEAKDTVKPYVPEENMGCIESIEAATFRVAGFDPPEPINLENADTVPKAPSMIQLKLKQWQKDTSPNYDVLIEPYIRQDMYEGMVLNLTLRKLSTGFWYMDRITQVLPSFYEDEEFEEFDEE</sequence>
<organism evidence="2 3">
    <name type="scientific">Bifiguratus adelaidae</name>
    <dbReference type="NCBI Taxonomy" id="1938954"/>
    <lineage>
        <taxon>Eukaryota</taxon>
        <taxon>Fungi</taxon>
        <taxon>Fungi incertae sedis</taxon>
        <taxon>Mucoromycota</taxon>
        <taxon>Mucoromycotina</taxon>
        <taxon>Endogonomycetes</taxon>
        <taxon>Endogonales</taxon>
        <taxon>Endogonales incertae sedis</taxon>
        <taxon>Bifiguratus</taxon>
    </lineage>
</organism>
<dbReference type="Proteomes" id="UP000242875">
    <property type="component" value="Unassembled WGS sequence"/>
</dbReference>
<dbReference type="EMBL" id="MVBO01000014">
    <property type="protein sequence ID" value="OZJ05494.1"/>
    <property type="molecule type" value="Genomic_DNA"/>
</dbReference>
<proteinExistence type="predicted"/>
<feature type="region of interest" description="Disordered" evidence="1">
    <location>
        <begin position="1"/>
        <end position="83"/>
    </location>
</feature>
<comment type="caution">
    <text evidence="2">The sequence shown here is derived from an EMBL/GenBank/DDBJ whole genome shotgun (WGS) entry which is preliminary data.</text>
</comment>
<dbReference type="OrthoDB" id="435402at2759"/>
<evidence type="ECO:0000313" key="3">
    <source>
        <dbReference type="Proteomes" id="UP000242875"/>
    </source>
</evidence>